<feature type="transmembrane region" description="Helical" evidence="9">
    <location>
        <begin position="456"/>
        <end position="481"/>
    </location>
</feature>
<feature type="compositionally biased region" description="Low complexity" evidence="8">
    <location>
        <begin position="94"/>
        <end position="111"/>
    </location>
</feature>
<dbReference type="Proteomes" id="UP000032545">
    <property type="component" value="Unassembled WGS sequence"/>
</dbReference>
<comment type="subcellular location">
    <subcellularLocation>
        <location evidence="1">Cell membrane</location>
        <topology evidence="1">Multi-pass membrane protein</topology>
    </subcellularLocation>
</comment>
<organism evidence="10 11">
    <name type="scientific">Frankia torreyi</name>
    <dbReference type="NCBI Taxonomy" id="1856"/>
    <lineage>
        <taxon>Bacteria</taxon>
        <taxon>Bacillati</taxon>
        <taxon>Actinomycetota</taxon>
        <taxon>Actinomycetes</taxon>
        <taxon>Frankiales</taxon>
        <taxon>Frankiaceae</taxon>
        <taxon>Frankia</taxon>
    </lineage>
</organism>
<dbReference type="EMBL" id="JYFN01000001">
    <property type="protein sequence ID" value="KJE25437.1"/>
    <property type="molecule type" value="Genomic_DNA"/>
</dbReference>
<dbReference type="PANTHER" id="PTHR21716">
    <property type="entry name" value="TRANSMEMBRANE PROTEIN"/>
    <property type="match status" value="1"/>
</dbReference>
<feature type="transmembrane region" description="Helical" evidence="9">
    <location>
        <begin position="211"/>
        <end position="229"/>
    </location>
</feature>
<dbReference type="GO" id="GO:0055085">
    <property type="term" value="P:transmembrane transport"/>
    <property type="evidence" value="ECO:0007669"/>
    <property type="project" value="TreeGrafter"/>
</dbReference>
<protein>
    <submittedName>
        <fullName evidence="10">Putative permease</fullName>
    </submittedName>
</protein>
<dbReference type="GO" id="GO:0005886">
    <property type="term" value="C:plasma membrane"/>
    <property type="evidence" value="ECO:0007669"/>
    <property type="project" value="UniProtKB-SubCell"/>
</dbReference>
<evidence type="ECO:0000256" key="5">
    <source>
        <dbReference type="ARBA" id="ARBA00022692"/>
    </source>
</evidence>
<feature type="transmembrane region" description="Helical" evidence="9">
    <location>
        <begin position="502"/>
        <end position="529"/>
    </location>
</feature>
<sequence>MGVRDAVGVWDVWVSEPEGARVRRVAGLGRVPVRRRSGGSGTGAGGAPAGRPDLGAGGAPPDPGGSAGVGKDGGPGTGGGAAAHPDDEPGRSSAHPAHPTTHPAGPGTHPASPGTHPASPGTHPASTTTHPAIEAAGDPGSGATVAGVGRGPRQGIVPRRLRMLRAARAAGLDEPGETVPPPARDASDPGQSPAARAEEHIPVSLRVSAGWSWRLIIIGAAIYILLMAIGRVRVVVIPIIAGLLISALIHPLAHRFQRLGLPRLGAAFAALFVFFAVLAGAAVAVGFNAANEIPTVSDQVSAGVEQIRGYLTNGPFHLSQSQIDNLVDDIRRNLANNRGRLVSGVISGASVAAEVITGLLVALFSTFFFLYDGDRIWDWIVTRFPEGAEERVRGAGREAWLTITGYIRGTVFVAAVDAFGIAMGLVGVGVPLVAPLALLTFFGGFVPIIGATVAGVAAVLVTLVSGGVTDALIILAVVLAVQQIEGHLLQPLVMRRAVRLHPLAIVIALSAGGVLAGIPGAIAAVPFVAVVNRVAGYLAATGKRPPP</sequence>
<keyword evidence="3" id="KW-0813">Transport</keyword>
<evidence type="ECO:0000313" key="11">
    <source>
        <dbReference type="Proteomes" id="UP000032545"/>
    </source>
</evidence>
<evidence type="ECO:0000256" key="6">
    <source>
        <dbReference type="ARBA" id="ARBA00022989"/>
    </source>
</evidence>
<proteinExistence type="inferred from homology"/>
<keyword evidence="7 9" id="KW-0472">Membrane</keyword>
<feature type="compositionally biased region" description="Gly residues" evidence="8">
    <location>
        <begin position="38"/>
        <end position="48"/>
    </location>
</feature>
<evidence type="ECO:0000313" key="10">
    <source>
        <dbReference type="EMBL" id="KJE25437.1"/>
    </source>
</evidence>
<feature type="transmembrane region" description="Helical" evidence="9">
    <location>
        <begin position="406"/>
        <end position="425"/>
    </location>
</feature>
<accession>A0A0D8BPX7</accession>
<comment type="caution">
    <text evidence="10">The sequence shown here is derived from an EMBL/GenBank/DDBJ whole genome shotgun (WGS) entry which is preliminary data.</text>
</comment>
<feature type="compositionally biased region" description="Gly residues" evidence="8">
    <location>
        <begin position="65"/>
        <end position="81"/>
    </location>
</feature>
<dbReference type="Pfam" id="PF01594">
    <property type="entry name" value="AI-2E_transport"/>
    <property type="match status" value="1"/>
</dbReference>
<feature type="transmembrane region" description="Helical" evidence="9">
    <location>
        <begin position="265"/>
        <end position="287"/>
    </location>
</feature>
<feature type="transmembrane region" description="Helical" evidence="9">
    <location>
        <begin position="341"/>
        <end position="371"/>
    </location>
</feature>
<reference evidence="11" key="1">
    <citation type="submission" date="2015-02" db="EMBL/GenBank/DDBJ databases">
        <title>Draft Genome of Frankia sp. CpI1-S.</title>
        <authorList>
            <person name="Oshone R.T."/>
            <person name="Ngom M."/>
            <person name="Ghodhbane-Gtari F."/>
            <person name="Gtari M."/>
            <person name="Morris K."/>
            <person name="Thomas K."/>
            <person name="Sen A."/>
            <person name="Tisa L.S."/>
        </authorList>
    </citation>
    <scope>NUCLEOTIDE SEQUENCE [LARGE SCALE GENOMIC DNA]</scope>
    <source>
        <strain evidence="11">CpI1-S</strain>
    </source>
</reference>
<reference evidence="10 11" key="2">
    <citation type="journal article" date="2016" name="Genome Announc.">
        <title>Permanent Draft Genome Sequences for Two Variants of Frankia sp. Strain CpI1, the First Frankia Strain Isolated from Root Nodules of Comptonia peregrina.</title>
        <authorList>
            <person name="Oshone R."/>
            <person name="Hurst S.G.IV."/>
            <person name="Abebe-Akele F."/>
            <person name="Simpson S."/>
            <person name="Morris K."/>
            <person name="Thomas W.K."/>
            <person name="Tisa L.S."/>
        </authorList>
    </citation>
    <scope>NUCLEOTIDE SEQUENCE [LARGE SCALE GENOMIC DNA]</scope>
    <source>
        <strain evidence="11">CpI1-S</strain>
    </source>
</reference>
<dbReference type="PATRIC" id="fig|1502723.3.peg.57"/>
<evidence type="ECO:0000256" key="7">
    <source>
        <dbReference type="ARBA" id="ARBA00023136"/>
    </source>
</evidence>
<evidence type="ECO:0000256" key="8">
    <source>
        <dbReference type="SAM" id="MobiDB-lite"/>
    </source>
</evidence>
<feature type="transmembrane region" description="Helical" evidence="9">
    <location>
        <begin position="234"/>
        <end position="253"/>
    </location>
</feature>
<feature type="transmembrane region" description="Helical" evidence="9">
    <location>
        <begin position="432"/>
        <end position="450"/>
    </location>
</feature>
<comment type="similarity">
    <text evidence="2">Belongs to the autoinducer-2 exporter (AI-2E) (TC 2.A.86) family.</text>
</comment>
<feature type="region of interest" description="Disordered" evidence="8">
    <location>
        <begin position="25"/>
        <end position="198"/>
    </location>
</feature>
<dbReference type="PANTHER" id="PTHR21716:SF53">
    <property type="entry name" value="PERMEASE PERM-RELATED"/>
    <property type="match status" value="1"/>
</dbReference>
<name>A0A0D8BPX7_9ACTN</name>
<keyword evidence="6 9" id="KW-1133">Transmembrane helix</keyword>
<evidence type="ECO:0000256" key="9">
    <source>
        <dbReference type="SAM" id="Phobius"/>
    </source>
</evidence>
<dbReference type="AlphaFoldDB" id="A0A0D8BPX7"/>
<keyword evidence="11" id="KW-1185">Reference proteome</keyword>
<evidence type="ECO:0000256" key="2">
    <source>
        <dbReference type="ARBA" id="ARBA00009773"/>
    </source>
</evidence>
<gene>
    <name evidence="10" type="ORF">FF36_00050</name>
</gene>
<evidence type="ECO:0000256" key="1">
    <source>
        <dbReference type="ARBA" id="ARBA00004651"/>
    </source>
</evidence>
<dbReference type="InterPro" id="IPR002549">
    <property type="entry name" value="AI-2E-like"/>
</dbReference>
<keyword evidence="5 9" id="KW-0812">Transmembrane</keyword>
<keyword evidence="4" id="KW-1003">Cell membrane</keyword>
<evidence type="ECO:0000256" key="3">
    <source>
        <dbReference type="ARBA" id="ARBA00022448"/>
    </source>
</evidence>
<evidence type="ECO:0000256" key="4">
    <source>
        <dbReference type="ARBA" id="ARBA00022475"/>
    </source>
</evidence>